<dbReference type="Gene3D" id="1.10.1070.11">
    <property type="entry name" value="Phosphatidylinositol 3-/4-kinase, catalytic domain"/>
    <property type="match status" value="1"/>
</dbReference>
<dbReference type="FunFam" id="1.10.1070.11:FF:000002">
    <property type="entry name" value="Phosphatidylinositol 3-kinase catalytic subunit type 3"/>
    <property type="match status" value="1"/>
</dbReference>
<evidence type="ECO:0000256" key="7">
    <source>
        <dbReference type="PIRNR" id="PIRNR000587"/>
    </source>
</evidence>
<name>A0A2S4WI26_9BASI</name>
<dbReference type="AlphaFoldDB" id="A0A2S4WI26"/>
<dbReference type="PROSITE" id="PS51545">
    <property type="entry name" value="PIK_HELICAL"/>
    <property type="match status" value="1"/>
</dbReference>
<keyword evidence="3 7" id="KW-0547">Nucleotide-binding</keyword>
<dbReference type="SUPFAM" id="SSF49562">
    <property type="entry name" value="C2 domain (Calcium/lipid-binding domain, CaLB)"/>
    <property type="match status" value="1"/>
</dbReference>
<dbReference type="InterPro" id="IPR008290">
    <property type="entry name" value="PI3K_Vps34"/>
</dbReference>
<dbReference type="GO" id="GO:0006897">
    <property type="term" value="P:endocytosis"/>
    <property type="evidence" value="ECO:0007669"/>
    <property type="project" value="TreeGrafter"/>
</dbReference>
<dbReference type="InterPro" id="IPR000403">
    <property type="entry name" value="PI3/4_kinase_cat_dom"/>
</dbReference>
<feature type="domain" description="PIK helical" evidence="9">
    <location>
        <begin position="333"/>
        <end position="584"/>
    </location>
</feature>
<evidence type="ECO:0000313" key="11">
    <source>
        <dbReference type="EMBL" id="POW21401.1"/>
    </source>
</evidence>
<dbReference type="SMART" id="SM00146">
    <property type="entry name" value="PI3Kc"/>
    <property type="match status" value="1"/>
</dbReference>
<dbReference type="Pfam" id="PF00792">
    <property type="entry name" value="PI3K_C2"/>
    <property type="match status" value="1"/>
</dbReference>
<dbReference type="InterPro" id="IPR011009">
    <property type="entry name" value="Kinase-like_dom_sf"/>
</dbReference>
<dbReference type="SUPFAM" id="SSF48371">
    <property type="entry name" value="ARM repeat"/>
    <property type="match status" value="1"/>
</dbReference>
<evidence type="ECO:0000256" key="4">
    <source>
        <dbReference type="ARBA" id="ARBA00022777"/>
    </source>
</evidence>
<dbReference type="CDD" id="cd08397">
    <property type="entry name" value="C2_PI3K_class_III"/>
    <property type="match status" value="1"/>
</dbReference>
<dbReference type="InterPro" id="IPR001263">
    <property type="entry name" value="PI3K_accessory_dom"/>
</dbReference>
<dbReference type="Proteomes" id="UP000238274">
    <property type="component" value="Unassembled WGS sequence"/>
</dbReference>
<accession>A0A2S4WI26</accession>
<evidence type="ECO:0000259" key="9">
    <source>
        <dbReference type="PROSITE" id="PS51545"/>
    </source>
</evidence>
<keyword evidence="12" id="KW-1185">Reference proteome</keyword>
<dbReference type="GO" id="GO:0048015">
    <property type="term" value="P:phosphatidylinositol-mediated signaling"/>
    <property type="evidence" value="ECO:0007669"/>
    <property type="project" value="TreeGrafter"/>
</dbReference>
<dbReference type="EC" id="2.7.1.137" evidence="7"/>
<reference evidence="12" key="3">
    <citation type="journal article" date="2018" name="Mol. Plant Microbe Interact.">
        <title>Genome sequence resources for the wheat stripe rust pathogen (Puccinia striiformis f. sp. tritici) and the barley stripe rust pathogen (Puccinia striiformis f. sp. hordei).</title>
        <authorList>
            <person name="Xia C."/>
            <person name="Wang M."/>
            <person name="Yin C."/>
            <person name="Cornejo O.E."/>
            <person name="Hulbert S.H."/>
            <person name="Chen X."/>
        </authorList>
    </citation>
    <scope>NUCLEOTIDE SEQUENCE [LARGE SCALE GENOMIC DNA]</scope>
    <source>
        <strain evidence="12">93TX-2</strain>
    </source>
</reference>
<keyword evidence="4 7" id="KW-0418">Kinase</keyword>
<evidence type="ECO:0000256" key="5">
    <source>
        <dbReference type="ARBA" id="ARBA00022840"/>
    </source>
</evidence>
<sequence>MAEAEQALTLAKSCDIDLPVTLRISRIEGNYHRNTQTKSIPSHQSHPLPLPDLYVAVQLWAENRPLTLPFYTPHKNFSSSFTWATPVTLPIKYRDLPHSAQLAFTILDVNLPEGPNRTPLASVEDSPTLNDHTTTDSFLLSNSTVVGGTTLALFGKKRTLRKGKQRCFIHRNRIADGNASSTTPSKIAIVSESDPNGLDVYEESDKLGRLEKLVKKHERGDLPRMEWLDQLAFRQIERIHAQETAKSRDMYLYVDLPRFDFPILFNEIELPGPSLPPTLSAVAQPSGGSTSTLYSPHHLADIFTVVDPDMVLDNPIESKHTRLHRSHRNGPLDRELRPEKSVRDVLNNILSYPPTRILTRDERDLVWRFRFYLSHDKRALTKFLKSVVWSDKGEVSQAIGTLLPIWSEISLDDALELLGPSEDYREPRVKQFAVQQLARAEDDELVLYLLQLVQALKFDLSPSVNFDTNNKTSPPKVSPSSVAQSQRFVAASPSQRISVGSSSTVLGRENRALSFTPNIHETPTRRDSQIKPLSLEDFLIERSCSNPAVLGYQFYWYLTVEASADGDKSMQVLYGRVLQKFYDKMRETDRGRSMAETIQRQRTFVMFLSKLANEIRTSKDGRPKKIEKLKHTLKEPAKLSQLFSAESINQIVGLPLPLDSSKIIVGVDTESSTVFKSNLFPLRLALRCTDGSEYPVIFKDGDDLRQDQLVIQLISLMDRLLRKENLDLRLTPYKVLATGQTVGLVQFITSKTLGEVATIYPGGILEYLRTQNPDSGGSLGHYGVLPSVLENFVRSCGMSINPIKTFSEETTPIFNRVGDRHLDNLMISPNGQFFHVDFGYILGRDPKPFPPSIKVCKEMVDGMGGDKSLHYNRFKRLCYTAFICLRKNSGLIINLVGLMIDANIPDIKLEPDKAVMKVQEKFRLDLSEEDAIKHFEDELNDTSYFTLVFDKIHAVAQYWRA</sequence>
<dbReference type="SUPFAM" id="SSF56112">
    <property type="entry name" value="Protein kinase-like (PK-like)"/>
    <property type="match status" value="1"/>
</dbReference>
<dbReference type="Pfam" id="PF00613">
    <property type="entry name" value="PI3Ka"/>
    <property type="match status" value="1"/>
</dbReference>
<dbReference type="EMBL" id="PKSM01000021">
    <property type="protein sequence ID" value="POW21401.1"/>
    <property type="molecule type" value="Genomic_DNA"/>
</dbReference>
<dbReference type="InterPro" id="IPR035892">
    <property type="entry name" value="C2_domain_sf"/>
</dbReference>
<dbReference type="Gene3D" id="1.25.40.70">
    <property type="entry name" value="Phosphatidylinositol 3-kinase, accessory domain (PIK)"/>
    <property type="match status" value="1"/>
</dbReference>
<dbReference type="CDD" id="cd00896">
    <property type="entry name" value="PI3Kc_III"/>
    <property type="match status" value="1"/>
</dbReference>
<dbReference type="PROSITE" id="PS50290">
    <property type="entry name" value="PI3_4_KINASE_3"/>
    <property type="match status" value="1"/>
</dbReference>
<dbReference type="Gene3D" id="3.30.1010.10">
    <property type="entry name" value="Phosphatidylinositol 3-kinase Catalytic Subunit, Chain A, domain 4"/>
    <property type="match status" value="1"/>
</dbReference>
<dbReference type="Pfam" id="PF00454">
    <property type="entry name" value="PI3_PI4_kinase"/>
    <property type="match status" value="2"/>
</dbReference>
<dbReference type="GO" id="GO:0005524">
    <property type="term" value="F:ATP binding"/>
    <property type="evidence" value="ECO:0007669"/>
    <property type="project" value="UniProtKB-UniRule"/>
</dbReference>
<dbReference type="Gene3D" id="2.60.40.150">
    <property type="entry name" value="C2 domain"/>
    <property type="match status" value="1"/>
</dbReference>
<keyword evidence="2 7" id="KW-0808">Transferase</keyword>
<comment type="similarity">
    <text evidence="1">Belongs to the PI3/PI4-kinase family. Type III PI4K subfamily.</text>
</comment>
<evidence type="ECO:0000259" key="10">
    <source>
        <dbReference type="PROSITE" id="PS51547"/>
    </source>
</evidence>
<dbReference type="GO" id="GO:0005777">
    <property type="term" value="C:peroxisome"/>
    <property type="evidence" value="ECO:0007669"/>
    <property type="project" value="TreeGrafter"/>
</dbReference>
<dbReference type="PROSITE" id="PS00915">
    <property type="entry name" value="PI3_4_KINASE_1"/>
    <property type="match status" value="1"/>
</dbReference>
<dbReference type="GO" id="GO:0005768">
    <property type="term" value="C:endosome"/>
    <property type="evidence" value="ECO:0007669"/>
    <property type="project" value="TreeGrafter"/>
</dbReference>
<dbReference type="InterPro" id="IPR042236">
    <property type="entry name" value="PI3K_accessory_sf"/>
</dbReference>
<dbReference type="InterPro" id="IPR057756">
    <property type="entry name" value="PI3-kinase_type3/VPS34_cat"/>
</dbReference>
<protein>
    <recommendedName>
        <fullName evidence="7">Phosphatidylinositol 3-kinase VPS34</fullName>
        <ecNumber evidence="7">2.7.1.137</ecNumber>
    </recommendedName>
</protein>
<dbReference type="InterPro" id="IPR002420">
    <property type="entry name" value="PI3K-type_C2_dom"/>
</dbReference>
<dbReference type="SMART" id="SM00145">
    <property type="entry name" value="PI3Ka"/>
    <property type="match status" value="1"/>
</dbReference>
<evidence type="ECO:0000313" key="12">
    <source>
        <dbReference type="Proteomes" id="UP000238274"/>
    </source>
</evidence>
<dbReference type="FunFam" id="3.30.1010.10:FF:000002">
    <property type="entry name" value="Phosphatidylinositol 3-kinase catalytic subunit type 3"/>
    <property type="match status" value="1"/>
</dbReference>
<comment type="caution">
    <text evidence="11">The sequence shown here is derived from an EMBL/GenBank/DDBJ whole genome shotgun (WGS) entry which is preliminary data.</text>
</comment>
<organism evidence="11 12">
    <name type="scientific">Puccinia striiformis</name>
    <dbReference type="NCBI Taxonomy" id="27350"/>
    <lineage>
        <taxon>Eukaryota</taxon>
        <taxon>Fungi</taxon>
        <taxon>Dikarya</taxon>
        <taxon>Basidiomycota</taxon>
        <taxon>Pucciniomycotina</taxon>
        <taxon>Pucciniomycetes</taxon>
        <taxon>Pucciniales</taxon>
        <taxon>Pucciniaceae</taxon>
        <taxon>Puccinia</taxon>
    </lineage>
</organism>
<dbReference type="GO" id="GO:0000407">
    <property type="term" value="C:phagophore assembly site"/>
    <property type="evidence" value="ECO:0007669"/>
    <property type="project" value="TreeGrafter"/>
</dbReference>
<dbReference type="PANTHER" id="PTHR10048:SF7">
    <property type="entry name" value="PHOSPHATIDYLINOSITOL 3-KINASE CATALYTIC SUBUNIT TYPE 3"/>
    <property type="match status" value="1"/>
</dbReference>
<dbReference type="InterPro" id="IPR018936">
    <property type="entry name" value="PI3/4_kinase_CS"/>
</dbReference>
<dbReference type="GO" id="GO:0034271">
    <property type="term" value="C:phosphatidylinositol 3-kinase complex, class III, type I"/>
    <property type="evidence" value="ECO:0007669"/>
    <property type="project" value="TreeGrafter"/>
</dbReference>
<feature type="domain" description="C2 PI3K-type" evidence="10">
    <location>
        <begin position="16"/>
        <end position="211"/>
    </location>
</feature>
<evidence type="ECO:0000256" key="6">
    <source>
        <dbReference type="ARBA" id="ARBA00023985"/>
    </source>
</evidence>
<evidence type="ECO:0000256" key="2">
    <source>
        <dbReference type="ARBA" id="ARBA00022679"/>
    </source>
</evidence>
<evidence type="ECO:0000259" key="8">
    <source>
        <dbReference type="PROSITE" id="PS50290"/>
    </source>
</evidence>
<feature type="domain" description="PI3K/PI4K catalytic" evidence="8">
    <location>
        <begin position="668"/>
        <end position="947"/>
    </location>
</feature>
<gene>
    <name evidence="11" type="ORF">PSHT_02468</name>
</gene>
<reference evidence="11 12" key="1">
    <citation type="submission" date="2017-12" db="EMBL/GenBank/DDBJ databases">
        <title>Gene loss provides genomic basis for host adaptation in cereal stripe rust fungi.</title>
        <authorList>
            <person name="Xia C."/>
        </authorList>
    </citation>
    <scope>NUCLEOTIDE SEQUENCE [LARGE SCALE GENOMIC DNA]</scope>
    <source>
        <strain evidence="11 12">93TX-2</strain>
    </source>
</reference>
<dbReference type="GO" id="GO:0034272">
    <property type="term" value="C:phosphatidylinositol 3-kinase complex, class III, type II"/>
    <property type="evidence" value="ECO:0007669"/>
    <property type="project" value="TreeGrafter"/>
</dbReference>
<evidence type="ECO:0000256" key="3">
    <source>
        <dbReference type="ARBA" id="ARBA00022741"/>
    </source>
</evidence>
<dbReference type="OrthoDB" id="67688at2759"/>
<proteinExistence type="inferred from homology"/>
<evidence type="ECO:0000256" key="1">
    <source>
        <dbReference type="ARBA" id="ARBA00006209"/>
    </source>
</evidence>
<dbReference type="InterPro" id="IPR036940">
    <property type="entry name" value="PI3/4_kinase_cat_sf"/>
</dbReference>
<dbReference type="InterPro" id="IPR015433">
    <property type="entry name" value="PI3/4_kinase"/>
</dbReference>
<dbReference type="InterPro" id="IPR016024">
    <property type="entry name" value="ARM-type_fold"/>
</dbReference>
<dbReference type="GO" id="GO:0000045">
    <property type="term" value="P:autophagosome assembly"/>
    <property type="evidence" value="ECO:0007669"/>
    <property type="project" value="TreeGrafter"/>
</dbReference>
<dbReference type="PANTHER" id="PTHR10048">
    <property type="entry name" value="PHOSPHATIDYLINOSITOL KINASE"/>
    <property type="match status" value="1"/>
</dbReference>
<comment type="catalytic activity">
    <reaction evidence="6">
        <text>a 1,2-diacyl-sn-glycero-3-phospho-(1D-myo-inositol) + ATP = a 1,2-diacyl-sn-glycero-3-phospho-(1D-myo-inositol-3-phosphate) + ADP + H(+)</text>
        <dbReference type="Rhea" id="RHEA:12709"/>
        <dbReference type="ChEBI" id="CHEBI:15378"/>
        <dbReference type="ChEBI" id="CHEBI:30616"/>
        <dbReference type="ChEBI" id="CHEBI:57880"/>
        <dbReference type="ChEBI" id="CHEBI:58088"/>
        <dbReference type="ChEBI" id="CHEBI:456216"/>
        <dbReference type="EC" id="2.7.1.137"/>
    </reaction>
    <physiologicalReaction direction="left-to-right" evidence="6">
        <dbReference type="Rhea" id="RHEA:12710"/>
    </physiologicalReaction>
</comment>
<keyword evidence="5 7" id="KW-0067">ATP-binding</keyword>
<dbReference type="VEuPathDB" id="FungiDB:PSHT_02468"/>
<dbReference type="GO" id="GO:0016303">
    <property type="term" value="F:1-phosphatidylinositol-3-kinase activity"/>
    <property type="evidence" value="ECO:0007669"/>
    <property type="project" value="UniProtKB-UniRule"/>
</dbReference>
<dbReference type="SMART" id="SM00142">
    <property type="entry name" value="PI3K_C2"/>
    <property type="match status" value="1"/>
</dbReference>
<reference evidence="12" key="2">
    <citation type="journal article" date="2018" name="BMC Genomics">
        <title>Genomic insights into host adaptation between the wheat stripe rust pathogen (Puccinia striiformis f. sp. tritici) and the barley stripe rust pathogen (Puccinia striiformis f. sp. hordei).</title>
        <authorList>
            <person name="Xia C."/>
            <person name="Wang M."/>
            <person name="Yin C."/>
            <person name="Cornejo O.E."/>
            <person name="Hulbert S.H."/>
            <person name="Chen X."/>
        </authorList>
    </citation>
    <scope>NUCLEOTIDE SEQUENCE [LARGE SCALE GENOMIC DNA]</scope>
    <source>
        <strain evidence="12">93TX-2</strain>
    </source>
</reference>
<dbReference type="PROSITE" id="PS51547">
    <property type="entry name" value="C2_PI3K"/>
    <property type="match status" value="1"/>
</dbReference>
<dbReference type="VEuPathDB" id="FungiDB:PSTT_15043"/>
<dbReference type="PIRSF" id="PIRSF000587">
    <property type="entry name" value="PI3K_Vps34"/>
    <property type="match status" value="1"/>
</dbReference>